<sequence>MKHRKGKTYVRHGRIEGLDALLDIMETWEEVHGILPGEIHSIGTGGRGQGMMIRVQREEEGKLKCVAIRTGRRQELVLITPSPSLVAQKIRSQVWGQ</sequence>
<dbReference type="Pfam" id="PF09876">
    <property type="entry name" value="DUF2103"/>
    <property type="match status" value="1"/>
</dbReference>
<gene>
    <name evidence="1" type="ORF">COV06_01670</name>
</gene>
<evidence type="ECO:0008006" key="3">
    <source>
        <dbReference type="Google" id="ProtNLM"/>
    </source>
</evidence>
<organism evidence="1 2">
    <name type="scientific">Candidatus Uhrbacteria bacterium CG10_big_fil_rev_8_21_14_0_10_50_16</name>
    <dbReference type="NCBI Taxonomy" id="1975039"/>
    <lineage>
        <taxon>Bacteria</taxon>
        <taxon>Candidatus Uhriibacteriota</taxon>
    </lineage>
</organism>
<name>A0A2H0RNR1_9BACT</name>
<reference evidence="1 2" key="1">
    <citation type="submission" date="2017-09" db="EMBL/GenBank/DDBJ databases">
        <title>Depth-based differentiation of microbial function through sediment-hosted aquifers and enrichment of novel symbionts in the deep terrestrial subsurface.</title>
        <authorList>
            <person name="Probst A.J."/>
            <person name="Ladd B."/>
            <person name="Jarett J.K."/>
            <person name="Geller-Mcgrath D.E."/>
            <person name="Sieber C.M."/>
            <person name="Emerson J.B."/>
            <person name="Anantharaman K."/>
            <person name="Thomas B.C."/>
            <person name="Malmstrom R."/>
            <person name="Stieglmeier M."/>
            <person name="Klingl A."/>
            <person name="Woyke T."/>
            <person name="Ryan C.M."/>
            <person name="Banfield J.F."/>
        </authorList>
    </citation>
    <scope>NUCLEOTIDE SEQUENCE [LARGE SCALE GENOMIC DNA]</scope>
    <source>
        <strain evidence="1">CG10_big_fil_rev_8_21_14_0_10_50_16</strain>
    </source>
</reference>
<dbReference type="EMBL" id="PCYM01000001">
    <property type="protein sequence ID" value="PIR48087.1"/>
    <property type="molecule type" value="Genomic_DNA"/>
</dbReference>
<evidence type="ECO:0000313" key="1">
    <source>
        <dbReference type="EMBL" id="PIR48087.1"/>
    </source>
</evidence>
<comment type="caution">
    <text evidence="1">The sequence shown here is derived from an EMBL/GenBank/DDBJ whole genome shotgun (WGS) entry which is preliminary data.</text>
</comment>
<protein>
    <recommendedName>
        <fullName evidence="3">Metal-binding protein</fullName>
    </recommendedName>
</protein>
<proteinExistence type="predicted"/>
<accession>A0A2H0RNR1</accession>
<dbReference type="Proteomes" id="UP000230084">
    <property type="component" value="Unassembled WGS sequence"/>
</dbReference>
<evidence type="ECO:0000313" key="2">
    <source>
        <dbReference type="Proteomes" id="UP000230084"/>
    </source>
</evidence>
<dbReference type="AlphaFoldDB" id="A0A2H0RNR1"/>
<dbReference type="InterPro" id="IPR018664">
    <property type="entry name" value="DUF2103_metal-binding"/>
</dbReference>